<evidence type="ECO:0000313" key="2">
    <source>
        <dbReference type="Proteomes" id="UP001151529"/>
    </source>
</evidence>
<proteinExistence type="predicted"/>
<sequence length="225" mass="24525">MKDVTGLDKRVVEIEILEATRTEQVLGVAVSVGTNAVEENTPNLHRQWMLLKQKKIKKKSSAEVGNVHVEQNKHLSTRSRFTVLEADGNQGDASKDATNTIQNSLTGVKKATHNSVPKRSFGRGKLPFTDCATSSSRMTYHDVQGVFSFNVGVPPASLDVLNTVTLTPEHDPLNIDSMDVTNDGNVHNVQVYISAEHSQAWKALARSDSDFSNELSNANDVTAAV</sequence>
<gene>
    <name evidence="1" type="ORF">OIU85_010069</name>
</gene>
<dbReference type="AlphaFoldDB" id="A0A9Q0NVV6"/>
<keyword evidence="2" id="KW-1185">Reference proteome</keyword>
<comment type="caution">
    <text evidence="1">The sequence shown here is derived from an EMBL/GenBank/DDBJ whole genome shotgun (WGS) entry which is preliminary data.</text>
</comment>
<reference evidence="1" key="1">
    <citation type="submission" date="2022-11" db="EMBL/GenBank/DDBJ databases">
        <authorList>
            <person name="Hyden B.L."/>
            <person name="Feng K."/>
            <person name="Yates T."/>
            <person name="Jawdy S."/>
            <person name="Smart L.B."/>
            <person name="Muchero W."/>
        </authorList>
    </citation>
    <scope>NUCLEOTIDE SEQUENCE</scope>
    <source>
        <tissue evidence="1">Shoot tip</tissue>
    </source>
</reference>
<protein>
    <submittedName>
        <fullName evidence="1">Uncharacterized protein</fullName>
    </submittedName>
</protein>
<organism evidence="1 2">
    <name type="scientific">Salix viminalis</name>
    <name type="common">Common osier</name>
    <name type="synonym">Basket willow</name>
    <dbReference type="NCBI Taxonomy" id="40686"/>
    <lineage>
        <taxon>Eukaryota</taxon>
        <taxon>Viridiplantae</taxon>
        <taxon>Streptophyta</taxon>
        <taxon>Embryophyta</taxon>
        <taxon>Tracheophyta</taxon>
        <taxon>Spermatophyta</taxon>
        <taxon>Magnoliopsida</taxon>
        <taxon>eudicotyledons</taxon>
        <taxon>Gunneridae</taxon>
        <taxon>Pentapetalae</taxon>
        <taxon>rosids</taxon>
        <taxon>fabids</taxon>
        <taxon>Malpighiales</taxon>
        <taxon>Salicaceae</taxon>
        <taxon>Saliceae</taxon>
        <taxon>Salix</taxon>
    </lineage>
</organism>
<reference evidence="1" key="2">
    <citation type="journal article" date="2023" name="Int. J. Mol. Sci.">
        <title>De Novo Assembly and Annotation of 11 Diverse Shrub Willow (Salix) Genomes Reveals Novel Gene Organization in Sex-Linked Regions.</title>
        <authorList>
            <person name="Hyden B."/>
            <person name="Feng K."/>
            <person name="Yates T.B."/>
            <person name="Jawdy S."/>
            <person name="Cereghino C."/>
            <person name="Smart L.B."/>
            <person name="Muchero W."/>
        </authorList>
    </citation>
    <scope>NUCLEOTIDE SEQUENCE [LARGE SCALE GENOMIC DNA]</scope>
    <source>
        <tissue evidence="1">Shoot tip</tissue>
    </source>
</reference>
<dbReference type="EMBL" id="JAPFFL010000015">
    <property type="protein sequence ID" value="KAJ6676853.1"/>
    <property type="molecule type" value="Genomic_DNA"/>
</dbReference>
<dbReference type="Proteomes" id="UP001151529">
    <property type="component" value="Chromosome 15Z"/>
</dbReference>
<accession>A0A9Q0NVV6</accession>
<evidence type="ECO:0000313" key="1">
    <source>
        <dbReference type="EMBL" id="KAJ6676853.1"/>
    </source>
</evidence>
<name>A0A9Q0NVV6_SALVM</name>